<protein>
    <submittedName>
        <fullName evidence="1">Uncharacterized protein</fullName>
    </submittedName>
</protein>
<proteinExistence type="predicted"/>
<keyword evidence="2" id="KW-1185">Reference proteome</keyword>
<dbReference type="AlphaFoldDB" id="H8YY46"/>
<evidence type="ECO:0000313" key="2">
    <source>
        <dbReference type="Proteomes" id="UP000002964"/>
    </source>
</evidence>
<dbReference type="Proteomes" id="UP000002964">
    <property type="component" value="Unassembled WGS sequence"/>
</dbReference>
<dbReference type="EMBL" id="JH603168">
    <property type="protein sequence ID" value="EIC23372.1"/>
    <property type="molecule type" value="Genomic_DNA"/>
</dbReference>
<dbReference type="HOGENOM" id="CLU_2083813_0_0_6"/>
<organism evidence="1 2">
    <name type="scientific">Thiorhodovibrio frisius</name>
    <dbReference type="NCBI Taxonomy" id="631362"/>
    <lineage>
        <taxon>Bacteria</taxon>
        <taxon>Pseudomonadati</taxon>
        <taxon>Pseudomonadota</taxon>
        <taxon>Gammaproteobacteria</taxon>
        <taxon>Chromatiales</taxon>
        <taxon>Chromatiaceae</taxon>
        <taxon>Thiorhodovibrio</taxon>
    </lineage>
</organism>
<name>H8YY46_9GAMM</name>
<gene>
    <name evidence="1" type="ORF">Thi970DRAFT_01034</name>
</gene>
<sequence>MAREINIEPLALLKIGARECAILAVGAKAHVGNLGLLEQVSRLLAAHIKDFEMAVIARRRRGVLYAVALRKPGNWYGPKNGWFAGDPLVVVGSDVIAYLTTLRFGALSVNDGNASIG</sequence>
<reference evidence="2" key="1">
    <citation type="submission" date="2011-06" db="EMBL/GenBank/DDBJ databases">
        <authorList>
            <consortium name="US DOE Joint Genome Institute (JGI-PGF)"/>
            <person name="Lucas S."/>
            <person name="Han J."/>
            <person name="Lapidus A."/>
            <person name="Cheng J.-F."/>
            <person name="Goodwin L."/>
            <person name="Pitluck S."/>
            <person name="Peters L."/>
            <person name="Land M.L."/>
            <person name="Hauser L."/>
            <person name="Vogl K."/>
            <person name="Liu Z."/>
            <person name="Overmann J."/>
            <person name="Frigaard N.-U."/>
            <person name="Bryant D.A."/>
            <person name="Woyke T.J."/>
        </authorList>
    </citation>
    <scope>NUCLEOTIDE SEQUENCE [LARGE SCALE GENOMIC DNA]</scope>
    <source>
        <strain evidence="2">970</strain>
    </source>
</reference>
<evidence type="ECO:0000313" key="1">
    <source>
        <dbReference type="EMBL" id="EIC23372.1"/>
    </source>
</evidence>
<accession>H8YY46</accession>
<reference evidence="1 2" key="2">
    <citation type="submission" date="2011-11" db="EMBL/GenBank/DDBJ databases">
        <authorList>
            <consortium name="US DOE Joint Genome Institute"/>
            <person name="Lucas S."/>
            <person name="Han J."/>
            <person name="Lapidus A."/>
            <person name="Cheng J.-F."/>
            <person name="Goodwin L."/>
            <person name="Pitluck S."/>
            <person name="Peters L."/>
            <person name="Ovchinnikova G."/>
            <person name="Zhang X."/>
            <person name="Detter J.C."/>
            <person name="Han C."/>
            <person name="Tapia R."/>
            <person name="Land M."/>
            <person name="Hauser L."/>
            <person name="Kyrpides N."/>
            <person name="Ivanova N."/>
            <person name="Pagani I."/>
            <person name="Vogl K."/>
            <person name="Liu Z."/>
            <person name="Overmann J."/>
            <person name="Frigaard N.-U."/>
            <person name="Bryant D."/>
            <person name="Woyke T."/>
        </authorList>
    </citation>
    <scope>NUCLEOTIDE SEQUENCE [LARGE SCALE GENOMIC DNA]</scope>
    <source>
        <strain evidence="1 2">970</strain>
    </source>
</reference>